<proteinExistence type="predicted"/>
<reference evidence="1 2" key="1">
    <citation type="submission" date="2017-09" db="EMBL/GenBank/DDBJ databases">
        <title>Depth-based differentiation of microbial function through sediment-hosted aquifers and enrichment of novel symbionts in the deep terrestrial subsurface.</title>
        <authorList>
            <person name="Probst A.J."/>
            <person name="Ladd B."/>
            <person name="Jarett J.K."/>
            <person name="Geller-Mcgrath D.E."/>
            <person name="Sieber C.M."/>
            <person name="Emerson J.B."/>
            <person name="Anantharaman K."/>
            <person name="Thomas B.C."/>
            <person name="Malmstrom R."/>
            <person name="Stieglmeier M."/>
            <person name="Klingl A."/>
            <person name="Woyke T."/>
            <person name="Ryan C.M."/>
            <person name="Banfield J.F."/>
        </authorList>
    </citation>
    <scope>NUCLEOTIDE SEQUENCE [LARGE SCALE GENOMIC DNA]</scope>
    <source>
        <strain evidence="1">CG10_big_fil_rev_8_21_14_0_10_51_16</strain>
    </source>
</reference>
<accession>A0A2H0RF98</accession>
<protein>
    <recommendedName>
        <fullName evidence="3">Type II toxin-antitoxin system antitoxin, RelB/DinJ family</fullName>
    </recommendedName>
</protein>
<evidence type="ECO:0000313" key="2">
    <source>
        <dbReference type="Proteomes" id="UP000228767"/>
    </source>
</evidence>
<name>A0A2H0RF98_9BACT</name>
<dbReference type="InterPro" id="IPR013321">
    <property type="entry name" value="Arc_rbn_hlx_hlx"/>
</dbReference>
<evidence type="ECO:0000313" key="1">
    <source>
        <dbReference type="EMBL" id="PIR44704.1"/>
    </source>
</evidence>
<sequence length="101" mass="11449">MRSYHSIYLSNMKTLLTIKTDKELKETAQEVAGELGFPLGTLVNAYLRQIVHTRMVAFRAPLVPNEKTARMLRKRLADAKAGRNMVGPFSTTAEQNAWLDR</sequence>
<dbReference type="Proteomes" id="UP000228767">
    <property type="component" value="Unassembled WGS sequence"/>
</dbReference>
<dbReference type="EMBL" id="PCYI01000021">
    <property type="protein sequence ID" value="PIR44704.1"/>
    <property type="molecule type" value="Genomic_DNA"/>
</dbReference>
<dbReference type="GO" id="GO:0006355">
    <property type="term" value="P:regulation of DNA-templated transcription"/>
    <property type="evidence" value="ECO:0007669"/>
    <property type="project" value="InterPro"/>
</dbReference>
<dbReference type="AlphaFoldDB" id="A0A2H0RF98"/>
<gene>
    <name evidence="1" type="ORF">COV10_03355</name>
</gene>
<comment type="caution">
    <text evidence="1">The sequence shown here is derived from an EMBL/GenBank/DDBJ whole genome shotgun (WGS) entry which is preliminary data.</text>
</comment>
<dbReference type="Gene3D" id="1.10.1220.10">
    <property type="entry name" value="Met repressor-like"/>
    <property type="match status" value="1"/>
</dbReference>
<organism evidence="1 2">
    <name type="scientific">Candidatus Vogelbacteria bacterium CG10_big_fil_rev_8_21_14_0_10_51_16</name>
    <dbReference type="NCBI Taxonomy" id="1975045"/>
    <lineage>
        <taxon>Bacteria</taxon>
        <taxon>Candidatus Vogeliibacteriota</taxon>
    </lineage>
</organism>
<evidence type="ECO:0008006" key="3">
    <source>
        <dbReference type="Google" id="ProtNLM"/>
    </source>
</evidence>